<evidence type="ECO:0000313" key="2">
    <source>
        <dbReference type="Proteomes" id="UP000236732"/>
    </source>
</evidence>
<dbReference type="EMBL" id="FNVT01000005">
    <property type="protein sequence ID" value="SEG83297.1"/>
    <property type="molecule type" value="Genomic_DNA"/>
</dbReference>
<sequence length="60" mass="6940">MSQTPIVMVCFRRVTDTPAHDAALIRNFWIRAGMWDQPAMLPLRYSIALAALNMLFAPYW</sequence>
<protein>
    <submittedName>
        <fullName evidence="1">Uncharacterized protein</fullName>
    </submittedName>
</protein>
<organism evidence="1 2">
    <name type="scientific">Nonomuraea solani</name>
    <dbReference type="NCBI Taxonomy" id="1144553"/>
    <lineage>
        <taxon>Bacteria</taxon>
        <taxon>Bacillati</taxon>
        <taxon>Actinomycetota</taxon>
        <taxon>Actinomycetes</taxon>
        <taxon>Streptosporangiales</taxon>
        <taxon>Streptosporangiaceae</taxon>
        <taxon>Nonomuraea</taxon>
    </lineage>
</organism>
<gene>
    <name evidence="1" type="ORF">SAMN05444920_105174</name>
</gene>
<name>A0A1H6DCY0_9ACTN</name>
<evidence type="ECO:0000313" key="1">
    <source>
        <dbReference type="EMBL" id="SEG83297.1"/>
    </source>
</evidence>
<dbReference type="Proteomes" id="UP000236732">
    <property type="component" value="Unassembled WGS sequence"/>
</dbReference>
<dbReference type="AlphaFoldDB" id="A0A1H6DCY0"/>
<keyword evidence="2" id="KW-1185">Reference proteome</keyword>
<proteinExistence type="predicted"/>
<accession>A0A1H6DCY0</accession>
<reference evidence="1 2" key="1">
    <citation type="submission" date="2016-10" db="EMBL/GenBank/DDBJ databases">
        <authorList>
            <person name="de Groot N.N."/>
        </authorList>
    </citation>
    <scope>NUCLEOTIDE SEQUENCE [LARGE SCALE GENOMIC DNA]</scope>
    <source>
        <strain evidence="1 2">CGMCC 4.7037</strain>
    </source>
</reference>